<dbReference type="AlphaFoldDB" id="A0A1I3NU36"/>
<evidence type="ECO:0000313" key="3">
    <source>
        <dbReference type="EMBL" id="SFJ12783.1"/>
    </source>
</evidence>
<name>A0A1I3NU36_9RHOB</name>
<evidence type="ECO:0000256" key="1">
    <source>
        <dbReference type="ARBA" id="ARBA00006484"/>
    </source>
</evidence>
<dbReference type="GO" id="GO:0016491">
    <property type="term" value="F:oxidoreductase activity"/>
    <property type="evidence" value="ECO:0007669"/>
    <property type="project" value="UniProtKB-KW"/>
</dbReference>
<dbReference type="Pfam" id="PF13561">
    <property type="entry name" value="adh_short_C2"/>
    <property type="match status" value="1"/>
</dbReference>
<dbReference type="CDD" id="cd05233">
    <property type="entry name" value="SDR_c"/>
    <property type="match status" value="1"/>
</dbReference>
<dbReference type="InterPro" id="IPR036291">
    <property type="entry name" value="NAD(P)-bd_dom_sf"/>
</dbReference>
<organism evidence="3 4">
    <name type="scientific">Albimonas pacifica</name>
    <dbReference type="NCBI Taxonomy" id="1114924"/>
    <lineage>
        <taxon>Bacteria</taxon>
        <taxon>Pseudomonadati</taxon>
        <taxon>Pseudomonadota</taxon>
        <taxon>Alphaproteobacteria</taxon>
        <taxon>Rhodobacterales</taxon>
        <taxon>Paracoccaceae</taxon>
        <taxon>Albimonas</taxon>
    </lineage>
</organism>
<comment type="similarity">
    <text evidence="1">Belongs to the short-chain dehydrogenases/reductases (SDR) family.</text>
</comment>
<dbReference type="STRING" id="1114924.SAMN05216258_11476"/>
<sequence>MPQALEGKTAVVTGAGRGVGRAIALKFAAAGARVMACDRDEASLAQTVERIREEGGEAQAFAADLSAALGVQNLMASALDAYDRVDVLANAMRVIEPGDLLEMDAAEIGKSFDLNVRVSFQLCQAAARRMIAQREEATEAPAAGASTGAIVNLSSVAARRAAPKTIAYSVACAAIEQMTRSMAVALAPEGIRVNAVAMGSLMTAAMRESLRERPESRAAIVRATPLGRIGDAAEAAEAALFLASPAAGFVTGQIVDVDGGRSILDPLDLPAL</sequence>
<dbReference type="PRINTS" id="PR00080">
    <property type="entry name" value="SDRFAMILY"/>
</dbReference>
<evidence type="ECO:0000256" key="2">
    <source>
        <dbReference type="ARBA" id="ARBA00023002"/>
    </source>
</evidence>
<protein>
    <submittedName>
        <fullName evidence="3">7-alpha-hydroxysteroid dehydrogenase</fullName>
    </submittedName>
</protein>
<keyword evidence="4" id="KW-1185">Reference proteome</keyword>
<dbReference type="PANTHER" id="PTHR43639:SF1">
    <property type="entry name" value="SHORT-CHAIN DEHYDROGENASE_REDUCTASE FAMILY PROTEIN"/>
    <property type="match status" value="1"/>
</dbReference>
<dbReference type="FunFam" id="3.40.50.720:FF:000084">
    <property type="entry name" value="Short-chain dehydrogenase reductase"/>
    <property type="match status" value="1"/>
</dbReference>
<keyword evidence="2" id="KW-0560">Oxidoreductase</keyword>
<evidence type="ECO:0000313" key="4">
    <source>
        <dbReference type="Proteomes" id="UP000199377"/>
    </source>
</evidence>
<dbReference type="PRINTS" id="PR00081">
    <property type="entry name" value="GDHRDH"/>
</dbReference>
<dbReference type="OrthoDB" id="9790146at2"/>
<dbReference type="PANTHER" id="PTHR43639">
    <property type="entry name" value="OXIDOREDUCTASE, SHORT-CHAIN DEHYDROGENASE/REDUCTASE FAMILY (AFU_ORTHOLOGUE AFUA_5G02870)"/>
    <property type="match status" value="1"/>
</dbReference>
<dbReference type="RefSeq" id="WP_092865245.1">
    <property type="nucleotide sequence ID" value="NZ_FOQH01000014.1"/>
</dbReference>
<dbReference type="SUPFAM" id="SSF51735">
    <property type="entry name" value="NAD(P)-binding Rossmann-fold domains"/>
    <property type="match status" value="1"/>
</dbReference>
<dbReference type="Gene3D" id="3.40.50.720">
    <property type="entry name" value="NAD(P)-binding Rossmann-like Domain"/>
    <property type="match status" value="1"/>
</dbReference>
<accession>A0A1I3NU36</accession>
<gene>
    <name evidence="3" type="ORF">SAMN05216258_11476</name>
</gene>
<dbReference type="InterPro" id="IPR002347">
    <property type="entry name" value="SDR_fam"/>
</dbReference>
<proteinExistence type="inferred from homology"/>
<reference evidence="3 4" key="1">
    <citation type="submission" date="2016-10" db="EMBL/GenBank/DDBJ databases">
        <authorList>
            <person name="de Groot N.N."/>
        </authorList>
    </citation>
    <scope>NUCLEOTIDE SEQUENCE [LARGE SCALE GENOMIC DNA]</scope>
    <source>
        <strain evidence="3 4">CGMCC 1.11030</strain>
    </source>
</reference>
<dbReference type="EMBL" id="FOQH01000014">
    <property type="protein sequence ID" value="SFJ12783.1"/>
    <property type="molecule type" value="Genomic_DNA"/>
</dbReference>
<dbReference type="Proteomes" id="UP000199377">
    <property type="component" value="Unassembled WGS sequence"/>
</dbReference>